<proteinExistence type="inferred from homology"/>
<reference evidence="3 4" key="1">
    <citation type="submission" date="2018-12" db="EMBL/GenBank/DDBJ databases">
        <authorList>
            <consortium name="Pathogen Informatics"/>
        </authorList>
    </citation>
    <scope>NUCLEOTIDE SEQUENCE [LARGE SCALE GENOMIC DNA]</scope>
    <source>
        <strain evidence="3 4">NCTC11636</strain>
    </source>
</reference>
<evidence type="ECO:0000256" key="1">
    <source>
        <dbReference type="RuleBase" id="RU004429"/>
    </source>
</evidence>
<feature type="transmembrane region" description="Helical" evidence="1">
    <location>
        <begin position="71"/>
        <end position="90"/>
    </location>
</feature>
<feature type="transmembrane region" description="Helical" evidence="1">
    <location>
        <begin position="153"/>
        <end position="177"/>
    </location>
</feature>
<comment type="catalytic activity">
    <reaction evidence="1">
        <text>a quinone + NADH + 5 H(+)(in) = a quinol + NAD(+) + 4 H(+)(out)</text>
        <dbReference type="Rhea" id="RHEA:57888"/>
        <dbReference type="ChEBI" id="CHEBI:15378"/>
        <dbReference type="ChEBI" id="CHEBI:24646"/>
        <dbReference type="ChEBI" id="CHEBI:57540"/>
        <dbReference type="ChEBI" id="CHEBI:57945"/>
        <dbReference type="ChEBI" id="CHEBI:132124"/>
    </reaction>
</comment>
<keyword evidence="1" id="KW-0812">Transmembrane</keyword>
<dbReference type="Proteomes" id="UP000266895">
    <property type="component" value="Chromosome"/>
</dbReference>
<keyword evidence="1" id="KW-0472">Membrane</keyword>
<comment type="similarity">
    <text evidence="1">Belongs to the complex I subunit 6 family.</text>
</comment>
<gene>
    <name evidence="3" type="primary">nuoJ</name>
    <name evidence="3" type="ORF">NCTC11636_02304</name>
</gene>
<keyword evidence="4" id="KW-1185">Reference proteome</keyword>
<feature type="compositionally biased region" description="Basic and acidic residues" evidence="2">
    <location>
        <begin position="316"/>
        <end position="332"/>
    </location>
</feature>
<organism evidence="3 4">
    <name type="scientific">Actinomyces howellii</name>
    <dbReference type="NCBI Taxonomy" id="52771"/>
    <lineage>
        <taxon>Bacteria</taxon>
        <taxon>Bacillati</taxon>
        <taxon>Actinomycetota</taxon>
        <taxon>Actinomycetes</taxon>
        <taxon>Actinomycetales</taxon>
        <taxon>Actinomycetaceae</taxon>
        <taxon>Actinomyces</taxon>
    </lineage>
</organism>
<name>A0A448HJF1_9ACTO</name>
<keyword evidence="1" id="KW-0520">NAD</keyword>
<feature type="transmembrane region" description="Helical" evidence="1">
    <location>
        <begin position="111"/>
        <end position="133"/>
    </location>
</feature>
<comment type="subcellular location">
    <subcellularLocation>
        <location evidence="1">Cell membrane</location>
        <topology evidence="1">Multi-pass membrane protein</topology>
    </subcellularLocation>
</comment>
<dbReference type="EMBL" id="LR134350">
    <property type="protein sequence ID" value="VEG29835.1"/>
    <property type="molecule type" value="Genomic_DNA"/>
</dbReference>
<keyword evidence="1" id="KW-1003">Cell membrane</keyword>
<feature type="transmembrane region" description="Helical" evidence="1">
    <location>
        <begin position="22"/>
        <end position="40"/>
    </location>
</feature>
<comment type="function">
    <text evidence="1">NDH-1 shuttles electrons from NADH, via FMN and iron-sulfur (Fe-S) centers, to quinones in the respiratory chain. Couples the redox reaction to proton translocation (for every two electrons transferred, four hydrogen ions are translocated across the cytoplasmic membrane), and thus conserves the redox energy in a proton gradient.</text>
</comment>
<dbReference type="KEGG" id="ahw:NCTC11636_02304"/>
<dbReference type="GO" id="GO:0008137">
    <property type="term" value="F:NADH dehydrogenase (ubiquinone) activity"/>
    <property type="evidence" value="ECO:0007669"/>
    <property type="project" value="UniProtKB-UniRule"/>
</dbReference>
<dbReference type="NCBIfam" id="NF005165">
    <property type="entry name" value="PRK06638.1-5"/>
    <property type="match status" value="1"/>
</dbReference>
<dbReference type="RefSeq" id="WP_126383245.1">
    <property type="nucleotide sequence ID" value="NZ_LR134350.1"/>
</dbReference>
<dbReference type="OrthoDB" id="13239at2"/>
<evidence type="ECO:0000313" key="4">
    <source>
        <dbReference type="Proteomes" id="UP000266895"/>
    </source>
</evidence>
<sequence>MPVLHAPLALTGSGEVSTGETILFGVIAVVTVGCALGLLTAKRAVSAAVNMIAIMICLAVLYVASEAPFLGITQVVVYTGAVMTLVLFVVMMVGLGGDEPVSATGSPANKWLVVLLGAGLAAVLVSVVVTTAFPEAAGLQAGDDATPQTLAEVLFGSHVVVMELTGILLVVAAVGALSLTHRERIRPAANQRRTAQAKMRAYAARGLHPGQKPMPGVYAATNAASAPALDASGRAVEESVPRVLRARGDALEVAEVSPETGRAQRAGTLASRNEAVVGRSGMASMPGAPAPVVLQPLAVEPSEPSGAEDPEDAEDDPRAAREQEAEAQDAPRDPGSPGNPGNQDKEDKK</sequence>
<dbReference type="PANTHER" id="PTHR33269">
    <property type="entry name" value="NADH-UBIQUINONE OXIDOREDUCTASE CHAIN 6"/>
    <property type="match status" value="1"/>
</dbReference>
<accession>A0A448HJF1</accession>
<keyword evidence="1" id="KW-0874">Quinone</keyword>
<dbReference type="Gene3D" id="1.20.120.1200">
    <property type="entry name" value="NADH-ubiquinone/plastoquinone oxidoreductase chain 6, subunit NuoJ"/>
    <property type="match status" value="1"/>
</dbReference>
<feature type="region of interest" description="Disordered" evidence="2">
    <location>
        <begin position="295"/>
        <end position="349"/>
    </location>
</feature>
<dbReference type="Pfam" id="PF00499">
    <property type="entry name" value="Oxidored_q3"/>
    <property type="match status" value="1"/>
</dbReference>
<protein>
    <recommendedName>
        <fullName evidence="1">NADH-quinone oxidoreductase subunit J</fullName>
        <ecNumber evidence="1">7.1.1.-</ecNumber>
    </recommendedName>
</protein>
<dbReference type="PANTHER" id="PTHR33269:SF19">
    <property type="entry name" value="NADH-QUINONE OXIDOREDUCTASE SUBUNIT J"/>
    <property type="match status" value="1"/>
</dbReference>
<dbReference type="GO" id="GO:0005886">
    <property type="term" value="C:plasma membrane"/>
    <property type="evidence" value="ECO:0007669"/>
    <property type="project" value="UniProtKB-SubCell"/>
</dbReference>
<dbReference type="InterPro" id="IPR042106">
    <property type="entry name" value="Nuo/plastoQ_OxRdtase_6_NuoJ"/>
</dbReference>
<dbReference type="AlphaFoldDB" id="A0A448HJF1"/>
<feature type="compositionally biased region" description="Acidic residues" evidence="2">
    <location>
        <begin position="306"/>
        <end position="315"/>
    </location>
</feature>
<keyword evidence="3" id="KW-0560">Oxidoreductase</keyword>
<dbReference type="EC" id="7.1.1.-" evidence="1"/>
<feature type="transmembrane region" description="Helical" evidence="1">
    <location>
        <begin position="47"/>
        <end position="65"/>
    </location>
</feature>
<evidence type="ECO:0000256" key="2">
    <source>
        <dbReference type="SAM" id="MobiDB-lite"/>
    </source>
</evidence>
<dbReference type="InterPro" id="IPR001457">
    <property type="entry name" value="NADH_UbQ/plastoQ_OxRdtase_su6"/>
</dbReference>
<dbReference type="GO" id="GO:0016491">
    <property type="term" value="F:oxidoreductase activity"/>
    <property type="evidence" value="ECO:0007669"/>
    <property type="project" value="UniProtKB-KW"/>
</dbReference>
<dbReference type="GO" id="GO:0048038">
    <property type="term" value="F:quinone binding"/>
    <property type="evidence" value="ECO:0007669"/>
    <property type="project" value="UniProtKB-UniRule"/>
</dbReference>
<evidence type="ECO:0000313" key="3">
    <source>
        <dbReference type="EMBL" id="VEG29835.1"/>
    </source>
</evidence>
<keyword evidence="1" id="KW-1133">Transmembrane helix</keyword>